<evidence type="ECO:0000256" key="1">
    <source>
        <dbReference type="SAM" id="MobiDB-lite"/>
    </source>
</evidence>
<evidence type="ECO:0000313" key="3">
    <source>
        <dbReference type="Proteomes" id="UP001363010"/>
    </source>
</evidence>
<keyword evidence="3" id="KW-1185">Reference proteome</keyword>
<proteinExistence type="predicted"/>
<reference evidence="2 3" key="1">
    <citation type="submission" date="2024-03" db="EMBL/GenBank/DDBJ databases">
        <title>Novel species of the genus Variovorax.</title>
        <authorList>
            <person name="Liu Q."/>
            <person name="Xin Y.-H."/>
        </authorList>
    </citation>
    <scope>NUCLEOTIDE SEQUENCE [LARGE SCALE GENOMIC DNA]</scope>
    <source>
        <strain evidence="2 3">KACC 18501</strain>
    </source>
</reference>
<accession>A0ABU8VUI5</accession>
<dbReference type="RefSeq" id="WP_340362488.1">
    <property type="nucleotide sequence ID" value="NZ_JBBKZV010000002.1"/>
</dbReference>
<dbReference type="EMBL" id="JBBKZV010000002">
    <property type="protein sequence ID" value="MEJ8821438.1"/>
    <property type="molecule type" value="Genomic_DNA"/>
</dbReference>
<feature type="region of interest" description="Disordered" evidence="1">
    <location>
        <begin position="47"/>
        <end position="78"/>
    </location>
</feature>
<organism evidence="2 3">
    <name type="scientific">Variovorax humicola</name>
    <dbReference type="NCBI Taxonomy" id="1769758"/>
    <lineage>
        <taxon>Bacteria</taxon>
        <taxon>Pseudomonadati</taxon>
        <taxon>Pseudomonadota</taxon>
        <taxon>Betaproteobacteria</taxon>
        <taxon>Burkholderiales</taxon>
        <taxon>Comamonadaceae</taxon>
        <taxon>Variovorax</taxon>
    </lineage>
</organism>
<protein>
    <submittedName>
        <fullName evidence="2">Uncharacterized protein</fullName>
    </submittedName>
</protein>
<gene>
    <name evidence="2" type="ORF">WKW80_05220</name>
</gene>
<sequence length="130" mass="14530">MEDVNVERLMVKLDQAKDVMSAARTAAASMQEAQTDMRRHIEAVQEARQRKQNAQTSGAFRRMKSDEEAAADAEAEARQCRTEDGILATLTARIERHRTAHEALAKRAQVWAEYSGALRALAQKHGVNLQ</sequence>
<name>A0ABU8VUI5_9BURK</name>
<evidence type="ECO:0000313" key="2">
    <source>
        <dbReference type="EMBL" id="MEJ8821438.1"/>
    </source>
</evidence>
<comment type="caution">
    <text evidence="2">The sequence shown here is derived from an EMBL/GenBank/DDBJ whole genome shotgun (WGS) entry which is preliminary data.</text>
</comment>
<dbReference type="Proteomes" id="UP001363010">
    <property type="component" value="Unassembled WGS sequence"/>
</dbReference>